<evidence type="ECO:0000313" key="3">
    <source>
        <dbReference type="Proteomes" id="UP000189733"/>
    </source>
</evidence>
<gene>
    <name evidence="2" type="ORF">SAMN02745702_02487</name>
</gene>
<protein>
    <submittedName>
        <fullName evidence="2">Predicted dioxygenase of extradiol dioxygenase family</fullName>
    </submittedName>
</protein>
<dbReference type="AlphaFoldDB" id="A0A1T4WQD5"/>
<evidence type="ECO:0000313" key="2">
    <source>
        <dbReference type="EMBL" id="SKA79078.1"/>
    </source>
</evidence>
<dbReference type="Pfam" id="PF00903">
    <property type="entry name" value="Glyoxalase"/>
    <property type="match status" value="1"/>
</dbReference>
<dbReference type="PANTHER" id="PTHR21366:SF14">
    <property type="entry name" value="GLYOXALASE DOMAIN-CONTAINING PROTEIN 5"/>
    <property type="match status" value="1"/>
</dbReference>
<dbReference type="PANTHER" id="PTHR21366">
    <property type="entry name" value="GLYOXALASE FAMILY PROTEIN"/>
    <property type="match status" value="1"/>
</dbReference>
<keyword evidence="3" id="KW-1185">Reference proteome</keyword>
<name>A0A1T4WQD5_9BACT</name>
<organism evidence="2 3">
    <name type="scientific">Desulfobaculum bizertense DSM 18034</name>
    <dbReference type="NCBI Taxonomy" id="1121442"/>
    <lineage>
        <taxon>Bacteria</taxon>
        <taxon>Pseudomonadati</taxon>
        <taxon>Thermodesulfobacteriota</taxon>
        <taxon>Desulfovibrionia</taxon>
        <taxon>Desulfovibrionales</taxon>
        <taxon>Desulfovibrionaceae</taxon>
        <taxon>Desulfobaculum</taxon>
    </lineage>
</organism>
<dbReference type="GO" id="GO:0051213">
    <property type="term" value="F:dioxygenase activity"/>
    <property type="evidence" value="ECO:0007669"/>
    <property type="project" value="UniProtKB-KW"/>
</dbReference>
<keyword evidence="2" id="KW-0560">Oxidoreductase</keyword>
<dbReference type="EMBL" id="FUYA01000009">
    <property type="protein sequence ID" value="SKA79078.1"/>
    <property type="molecule type" value="Genomic_DNA"/>
</dbReference>
<dbReference type="InterPro" id="IPR037523">
    <property type="entry name" value="VOC_core"/>
</dbReference>
<reference evidence="2 3" key="1">
    <citation type="submission" date="2017-02" db="EMBL/GenBank/DDBJ databases">
        <authorList>
            <person name="Peterson S.W."/>
        </authorList>
    </citation>
    <scope>NUCLEOTIDE SEQUENCE [LARGE SCALE GENOMIC DNA]</scope>
    <source>
        <strain evidence="2 3">DSM 18034</strain>
    </source>
</reference>
<accession>A0A1T4WQD5</accession>
<keyword evidence="2" id="KW-0223">Dioxygenase</keyword>
<dbReference type="PROSITE" id="PS51819">
    <property type="entry name" value="VOC"/>
    <property type="match status" value="1"/>
</dbReference>
<dbReference type="RefSeq" id="WP_078685768.1">
    <property type="nucleotide sequence ID" value="NZ_FUYA01000009.1"/>
</dbReference>
<evidence type="ECO:0000259" key="1">
    <source>
        <dbReference type="PROSITE" id="PS51819"/>
    </source>
</evidence>
<dbReference type="Gene3D" id="3.10.180.10">
    <property type="entry name" value="2,3-Dihydroxybiphenyl 1,2-Dioxygenase, domain 1"/>
    <property type="match status" value="1"/>
</dbReference>
<dbReference type="InterPro" id="IPR050383">
    <property type="entry name" value="GlyoxalaseI/FosfomycinResist"/>
</dbReference>
<dbReference type="STRING" id="1121442.SAMN02745702_02487"/>
<dbReference type="Proteomes" id="UP000189733">
    <property type="component" value="Unassembled WGS sequence"/>
</dbReference>
<dbReference type="InterPro" id="IPR004360">
    <property type="entry name" value="Glyas_Fos-R_dOase_dom"/>
</dbReference>
<sequence>MCCELDHLGINVTDAEKMLEFYCDVLGLPGERVGAYRAHEVAFPSVRVSKETLLDFFPPHMWQDDGALAVLPELGRLNHLCIAMSKAEWFDTRERLLDRDVPIELGPIDRFGAHGTGISIYVRDPEKNLVELKYYGEKDELSCEGMKS</sequence>
<dbReference type="SUPFAM" id="SSF54593">
    <property type="entry name" value="Glyoxalase/Bleomycin resistance protein/Dihydroxybiphenyl dioxygenase"/>
    <property type="match status" value="1"/>
</dbReference>
<feature type="domain" description="VOC" evidence="1">
    <location>
        <begin position="4"/>
        <end position="135"/>
    </location>
</feature>
<dbReference type="OrthoDB" id="9812656at2"/>
<proteinExistence type="predicted"/>
<dbReference type="InterPro" id="IPR029068">
    <property type="entry name" value="Glyas_Bleomycin-R_OHBP_Dase"/>
</dbReference>